<dbReference type="RefSeq" id="WP_024268704.1">
    <property type="nucleotide sequence ID" value="NC_023035.1"/>
</dbReference>
<evidence type="ECO:0000256" key="4">
    <source>
        <dbReference type="ARBA" id="ARBA00022692"/>
    </source>
</evidence>
<dbReference type="HOGENOM" id="CLU_051078_2_1_12"/>
<dbReference type="GO" id="GO:0140911">
    <property type="term" value="F:pore-forming activity"/>
    <property type="evidence" value="ECO:0007669"/>
    <property type="project" value="InterPro"/>
</dbReference>
<keyword evidence="5 8" id="KW-1133">Transmembrane helix</keyword>
<evidence type="ECO:0000256" key="8">
    <source>
        <dbReference type="SAM" id="Phobius"/>
    </source>
</evidence>
<feature type="transmembrane region" description="Helical" evidence="8">
    <location>
        <begin position="12"/>
        <end position="32"/>
    </location>
</feature>
<dbReference type="KEGG" id="slr:L21SP2_2448"/>
<dbReference type="EMBL" id="CP006939">
    <property type="protein sequence ID" value="AHC15801.1"/>
    <property type="molecule type" value="Genomic_DNA"/>
</dbReference>
<reference evidence="9 10" key="1">
    <citation type="journal article" date="2015" name="Stand. Genomic Sci.">
        <title>Complete genome sequence and description of Salinispira pacifica gen. nov., sp. nov., a novel spirochaete isolated form a hypersaline microbial mat.</title>
        <authorList>
            <person name="Ben Hania W."/>
            <person name="Joseph M."/>
            <person name="Schumann P."/>
            <person name="Bunk B."/>
            <person name="Fiebig A."/>
            <person name="Sproer C."/>
            <person name="Klenk H.P."/>
            <person name="Fardeau M.L."/>
            <person name="Spring S."/>
        </authorList>
    </citation>
    <scope>NUCLEOTIDE SEQUENCE [LARGE SCALE GENOMIC DNA]</scope>
    <source>
        <strain evidence="9 10">L21-RPul-D2</strain>
    </source>
</reference>
<dbReference type="GO" id="GO:0046872">
    <property type="term" value="F:metal ion binding"/>
    <property type="evidence" value="ECO:0007669"/>
    <property type="project" value="UniProtKB-KW"/>
</dbReference>
<feature type="binding site" evidence="7">
    <location>
        <position position="195"/>
    </location>
    <ligand>
        <name>Zn(2+)</name>
        <dbReference type="ChEBI" id="CHEBI:29105"/>
    </ligand>
</feature>
<evidence type="ECO:0000256" key="3">
    <source>
        <dbReference type="ARBA" id="ARBA00022475"/>
    </source>
</evidence>
<feature type="binding site" evidence="7">
    <location>
        <position position="62"/>
    </location>
    <ligand>
        <name>Zn(2+)</name>
        <dbReference type="ChEBI" id="CHEBI:29105"/>
    </ligand>
</feature>
<evidence type="ECO:0000256" key="2">
    <source>
        <dbReference type="ARBA" id="ARBA00008488"/>
    </source>
</evidence>
<feature type="transmembrane region" description="Helical" evidence="8">
    <location>
        <begin position="158"/>
        <end position="178"/>
    </location>
</feature>
<name>V5WKT2_9SPIO</name>
<dbReference type="PANTHER" id="PTHR20855">
    <property type="entry name" value="ADIPOR/PROGESTIN RECEPTOR-RELATED"/>
    <property type="match status" value="1"/>
</dbReference>
<feature type="transmembrane region" description="Helical" evidence="8">
    <location>
        <begin position="130"/>
        <end position="152"/>
    </location>
</feature>
<proteinExistence type="inferred from homology"/>
<gene>
    <name evidence="9" type="ORF">L21SP2_2448</name>
</gene>
<keyword evidence="6 8" id="KW-0472">Membrane</keyword>
<dbReference type="AlphaFoldDB" id="V5WKT2"/>
<keyword evidence="7" id="KW-0479">Metal-binding</keyword>
<dbReference type="GO" id="GO:0005886">
    <property type="term" value="C:plasma membrane"/>
    <property type="evidence" value="ECO:0007669"/>
    <property type="project" value="UniProtKB-SubCell"/>
</dbReference>
<evidence type="ECO:0000313" key="10">
    <source>
        <dbReference type="Proteomes" id="UP000018680"/>
    </source>
</evidence>
<organism evidence="9 10">
    <name type="scientific">Salinispira pacifica</name>
    <dbReference type="NCBI Taxonomy" id="1307761"/>
    <lineage>
        <taxon>Bacteria</taxon>
        <taxon>Pseudomonadati</taxon>
        <taxon>Spirochaetota</taxon>
        <taxon>Spirochaetia</taxon>
        <taxon>Spirochaetales</taxon>
        <taxon>Spirochaetaceae</taxon>
        <taxon>Salinispira</taxon>
    </lineage>
</organism>
<evidence type="ECO:0000313" key="9">
    <source>
        <dbReference type="EMBL" id="AHC15801.1"/>
    </source>
</evidence>
<evidence type="ECO:0000256" key="1">
    <source>
        <dbReference type="ARBA" id="ARBA00004651"/>
    </source>
</evidence>
<dbReference type="eggNOG" id="COG1272">
    <property type="taxonomic scope" value="Bacteria"/>
</dbReference>
<dbReference type="InterPro" id="IPR004254">
    <property type="entry name" value="AdipoR/HlyIII-related"/>
</dbReference>
<feature type="binding site" evidence="7">
    <location>
        <position position="191"/>
    </location>
    <ligand>
        <name>Zn(2+)</name>
        <dbReference type="ChEBI" id="CHEBI:29105"/>
    </ligand>
</feature>
<keyword evidence="7" id="KW-0862">Zinc</keyword>
<evidence type="ECO:0000256" key="7">
    <source>
        <dbReference type="PIRSR" id="PIRSR604254-1"/>
    </source>
</evidence>
<feature type="transmembrane region" description="Helical" evidence="8">
    <location>
        <begin position="190"/>
        <end position="208"/>
    </location>
</feature>
<comment type="similarity">
    <text evidence="2">Belongs to the UPF0073 (Hly-III) family.</text>
</comment>
<dbReference type="OrthoDB" id="9813689at2"/>
<protein>
    <submittedName>
        <fullName evidence="9">Putative membrane protein</fullName>
    </submittedName>
</protein>
<keyword evidence="3" id="KW-1003">Cell membrane</keyword>
<feature type="transmembrane region" description="Helical" evidence="8">
    <location>
        <begin position="104"/>
        <end position="123"/>
    </location>
</feature>
<accession>V5WKT2</accession>
<dbReference type="Pfam" id="PF03006">
    <property type="entry name" value="HlyIII"/>
    <property type="match status" value="1"/>
</dbReference>
<dbReference type="Proteomes" id="UP000018680">
    <property type="component" value="Chromosome"/>
</dbReference>
<comment type="subcellular location">
    <subcellularLocation>
        <location evidence="1">Cell membrane</location>
        <topology evidence="1">Multi-pass membrane protein</topology>
    </subcellularLocation>
</comment>
<evidence type="ECO:0000256" key="6">
    <source>
        <dbReference type="ARBA" id="ARBA00023136"/>
    </source>
</evidence>
<sequence>MPRITLPSERVNFITHAAGFLIWIPLTIWLVLTARGAADLMIVSLVYGLSAMFLFFSSANYHFHKTEENEQSIRRKLDHIAIFVMIAGSYTPIAYIWYEEPWSWLVIGLQWGLTLIGLIYKIFIPHPPRWIAPAIYVAMGWVALGAIVPLYNSMTAPVFLEMILGGVLYTIGAVIYALKRPNIPGSWLGFHEIFHLFILAGAGVHFAMQYRSVLHQLGPLS</sequence>
<dbReference type="PANTHER" id="PTHR20855:SF3">
    <property type="entry name" value="LD03007P"/>
    <property type="match status" value="1"/>
</dbReference>
<dbReference type="PATRIC" id="fig|1307761.3.peg.2440"/>
<dbReference type="NCBIfam" id="TIGR01065">
    <property type="entry name" value="hlyIII"/>
    <property type="match status" value="1"/>
</dbReference>
<dbReference type="InterPro" id="IPR005744">
    <property type="entry name" value="Hy-lIII"/>
</dbReference>
<feature type="transmembrane region" description="Helical" evidence="8">
    <location>
        <begin position="80"/>
        <end position="98"/>
    </location>
</feature>
<dbReference type="STRING" id="1307761.L21SP2_2448"/>
<evidence type="ECO:0000256" key="5">
    <source>
        <dbReference type="ARBA" id="ARBA00022989"/>
    </source>
</evidence>
<keyword evidence="10" id="KW-1185">Reference proteome</keyword>
<feature type="transmembrane region" description="Helical" evidence="8">
    <location>
        <begin position="38"/>
        <end position="59"/>
    </location>
</feature>
<keyword evidence="4 8" id="KW-0812">Transmembrane</keyword>